<evidence type="ECO:0000256" key="1">
    <source>
        <dbReference type="ARBA" id="ARBA00022730"/>
    </source>
</evidence>
<gene>
    <name evidence="7" type="primary">mutS2</name>
    <name evidence="7" type="synonym">rqcU</name>
    <name evidence="10" type="ORF">GBK04_04205</name>
</gene>
<comment type="caution">
    <text evidence="10">The sequence shown here is derived from an EMBL/GenBank/DDBJ whole genome shotgun (WGS) entry which is preliminary data.</text>
</comment>
<dbReference type="SUPFAM" id="SSF48334">
    <property type="entry name" value="DNA repair protein MutS, domain III"/>
    <property type="match status" value="1"/>
</dbReference>
<evidence type="ECO:0000313" key="10">
    <source>
        <dbReference type="EMBL" id="MPR32571.1"/>
    </source>
</evidence>
<dbReference type="PANTHER" id="PTHR48466">
    <property type="entry name" value="OS10G0509000 PROTEIN-RELATED"/>
    <property type="match status" value="1"/>
</dbReference>
<dbReference type="NCBIfam" id="TIGR01069">
    <property type="entry name" value="mutS2"/>
    <property type="match status" value="1"/>
</dbReference>
<comment type="subunit">
    <text evidence="7">Homodimer. Binds to stalled ribosomes, contacting rRNA.</text>
</comment>
<name>A0A7C9FN56_9BACT</name>
<dbReference type="Pfam" id="PF01713">
    <property type="entry name" value="Smr"/>
    <property type="match status" value="1"/>
</dbReference>
<dbReference type="InterPro" id="IPR000432">
    <property type="entry name" value="DNA_mismatch_repair_MutS_C"/>
</dbReference>
<dbReference type="EC" id="3.6.4.-" evidence="7"/>
<dbReference type="HAMAP" id="MF_00092">
    <property type="entry name" value="MutS2"/>
    <property type="match status" value="1"/>
</dbReference>
<feature type="domain" description="Smr" evidence="9">
    <location>
        <begin position="727"/>
        <end position="802"/>
    </location>
</feature>
<dbReference type="InterPro" id="IPR007696">
    <property type="entry name" value="DNA_mismatch_repair_MutS_core"/>
</dbReference>
<dbReference type="GO" id="GO:0045910">
    <property type="term" value="P:negative regulation of DNA recombination"/>
    <property type="evidence" value="ECO:0007669"/>
    <property type="project" value="InterPro"/>
</dbReference>
<organism evidence="10 11">
    <name type="scientific">Salmonirosea aquatica</name>
    <dbReference type="NCBI Taxonomy" id="2654236"/>
    <lineage>
        <taxon>Bacteria</taxon>
        <taxon>Pseudomonadati</taxon>
        <taxon>Bacteroidota</taxon>
        <taxon>Cytophagia</taxon>
        <taxon>Cytophagales</taxon>
        <taxon>Spirosomataceae</taxon>
        <taxon>Salmonirosea</taxon>
    </lineage>
</organism>
<keyword evidence="3 7" id="KW-0378">Hydrolase</keyword>
<protein>
    <recommendedName>
        <fullName evidence="7">Endonuclease MutS2</fullName>
        <ecNumber evidence="7">3.1.-.-</ecNumber>
    </recommendedName>
    <alternativeName>
        <fullName evidence="7">Ribosome-associated protein quality control-upstream factor</fullName>
        <shortName evidence="7">RQC-upstream factor</shortName>
        <shortName evidence="7">RqcU</shortName>
        <ecNumber evidence="7">3.6.4.-</ecNumber>
    </alternativeName>
</protein>
<dbReference type="GO" id="GO:0072344">
    <property type="term" value="P:rescue of stalled ribosome"/>
    <property type="evidence" value="ECO:0007669"/>
    <property type="project" value="UniProtKB-UniRule"/>
</dbReference>
<comment type="function">
    <text evidence="7">Endonuclease that is involved in the suppression of homologous recombination and thus may have a key role in the control of bacterial genetic diversity.</text>
</comment>
<dbReference type="GO" id="GO:0019843">
    <property type="term" value="F:rRNA binding"/>
    <property type="evidence" value="ECO:0007669"/>
    <property type="project" value="UniProtKB-UniRule"/>
</dbReference>
<dbReference type="PIRSF" id="PIRSF005814">
    <property type="entry name" value="MutS_YshD"/>
    <property type="match status" value="1"/>
</dbReference>
<dbReference type="GO" id="GO:0004519">
    <property type="term" value="F:endonuclease activity"/>
    <property type="evidence" value="ECO:0007669"/>
    <property type="project" value="UniProtKB-UniRule"/>
</dbReference>
<dbReference type="SMART" id="SM00463">
    <property type="entry name" value="SMR"/>
    <property type="match status" value="1"/>
</dbReference>
<dbReference type="Gene3D" id="3.30.1370.110">
    <property type="match status" value="1"/>
</dbReference>
<dbReference type="SUPFAM" id="SSF52540">
    <property type="entry name" value="P-loop containing nucleoside triphosphate hydrolases"/>
    <property type="match status" value="1"/>
</dbReference>
<evidence type="ECO:0000256" key="2">
    <source>
        <dbReference type="ARBA" id="ARBA00022741"/>
    </source>
</evidence>
<feature type="binding site" evidence="7">
    <location>
        <begin position="343"/>
        <end position="350"/>
    </location>
    <ligand>
        <name>ATP</name>
        <dbReference type="ChEBI" id="CHEBI:30616"/>
    </ligand>
</feature>
<dbReference type="PROSITE" id="PS50828">
    <property type="entry name" value="SMR"/>
    <property type="match status" value="1"/>
</dbReference>
<comment type="function">
    <text evidence="7">Acts as a ribosome collision sensor, splitting the ribosome into its 2 subunits. Detects stalled/collided 70S ribosomes which it binds and splits by an ATP-hydrolysis driven conformational change. Acts upstream of the ribosome quality control system (RQC), a ribosome-associated complex that mediates the extraction of incompletely synthesized nascent chains from stalled ribosomes and their subsequent degradation. Probably generates substrates for RQC.</text>
</comment>
<keyword evidence="4 7" id="KW-0067">ATP-binding</keyword>
<dbReference type="InterPro" id="IPR045076">
    <property type="entry name" value="MutS"/>
</dbReference>
<dbReference type="GO" id="GO:0006298">
    <property type="term" value="P:mismatch repair"/>
    <property type="evidence" value="ECO:0007669"/>
    <property type="project" value="InterPro"/>
</dbReference>
<reference evidence="10 11" key="1">
    <citation type="submission" date="2019-10" db="EMBL/GenBank/DDBJ databases">
        <title>Draft Genome Sequence of Cytophagaceae sp. SJW1-29.</title>
        <authorList>
            <person name="Choi A."/>
        </authorList>
    </citation>
    <scope>NUCLEOTIDE SEQUENCE [LARGE SCALE GENOMIC DNA]</scope>
    <source>
        <strain evidence="10 11">SJW1-29</strain>
    </source>
</reference>
<dbReference type="InterPro" id="IPR046893">
    <property type="entry name" value="MSSS"/>
</dbReference>
<dbReference type="FunFam" id="3.40.50.300:FF:001531">
    <property type="entry name" value="Endonuclease MutS2"/>
    <property type="match status" value="1"/>
</dbReference>
<evidence type="ECO:0000256" key="8">
    <source>
        <dbReference type="SAM" id="Coils"/>
    </source>
</evidence>
<dbReference type="EMBL" id="WHLY01000002">
    <property type="protein sequence ID" value="MPR32571.1"/>
    <property type="molecule type" value="Genomic_DNA"/>
</dbReference>
<feature type="coiled-coil region" evidence="8">
    <location>
        <begin position="588"/>
        <end position="615"/>
    </location>
</feature>
<dbReference type="SMART" id="SM00533">
    <property type="entry name" value="MUTSd"/>
    <property type="match status" value="1"/>
</dbReference>
<dbReference type="SMART" id="SM00534">
    <property type="entry name" value="MUTSac"/>
    <property type="match status" value="1"/>
</dbReference>
<keyword evidence="11" id="KW-1185">Reference proteome</keyword>
<keyword evidence="7" id="KW-0540">Nuclease</keyword>
<dbReference type="GO" id="GO:0030983">
    <property type="term" value="F:mismatched DNA binding"/>
    <property type="evidence" value="ECO:0007669"/>
    <property type="project" value="InterPro"/>
</dbReference>
<proteinExistence type="inferred from homology"/>
<accession>A0A7C9FN56</accession>
<dbReference type="PANTHER" id="PTHR48466:SF2">
    <property type="entry name" value="OS10G0509000 PROTEIN"/>
    <property type="match status" value="1"/>
</dbReference>
<keyword evidence="7 10" id="KW-0255">Endonuclease</keyword>
<keyword evidence="5 7" id="KW-0694">RNA-binding</keyword>
<dbReference type="Gene3D" id="3.40.50.300">
    <property type="entry name" value="P-loop containing nucleotide triphosphate hydrolases"/>
    <property type="match status" value="1"/>
</dbReference>
<keyword evidence="8" id="KW-0175">Coiled coil</keyword>
<comment type="similarity">
    <text evidence="7">Belongs to the DNA mismatch repair MutS family. MutS2 subfamily.</text>
</comment>
<dbReference type="GO" id="GO:0005524">
    <property type="term" value="F:ATP binding"/>
    <property type="evidence" value="ECO:0007669"/>
    <property type="project" value="UniProtKB-UniRule"/>
</dbReference>
<dbReference type="GO" id="GO:0043023">
    <property type="term" value="F:ribosomal large subunit binding"/>
    <property type="evidence" value="ECO:0007669"/>
    <property type="project" value="UniProtKB-UniRule"/>
</dbReference>
<dbReference type="InterPro" id="IPR036187">
    <property type="entry name" value="DNA_mismatch_repair_MutS_sf"/>
</dbReference>
<dbReference type="Pfam" id="PF20297">
    <property type="entry name" value="MSSS"/>
    <property type="match status" value="1"/>
</dbReference>
<dbReference type="InterPro" id="IPR036063">
    <property type="entry name" value="Smr_dom_sf"/>
</dbReference>
<dbReference type="InterPro" id="IPR002625">
    <property type="entry name" value="Smr_dom"/>
</dbReference>
<dbReference type="InterPro" id="IPR005747">
    <property type="entry name" value="MutS2"/>
</dbReference>
<evidence type="ECO:0000256" key="6">
    <source>
        <dbReference type="ARBA" id="ARBA00023125"/>
    </source>
</evidence>
<dbReference type="EC" id="3.1.-.-" evidence="7"/>
<dbReference type="Pfam" id="PF00488">
    <property type="entry name" value="MutS_V"/>
    <property type="match status" value="1"/>
</dbReference>
<dbReference type="InterPro" id="IPR027417">
    <property type="entry name" value="P-loop_NTPase"/>
</dbReference>
<dbReference type="SUPFAM" id="SSF160443">
    <property type="entry name" value="SMR domain-like"/>
    <property type="match status" value="1"/>
</dbReference>
<dbReference type="GO" id="GO:0140664">
    <property type="term" value="F:ATP-dependent DNA damage sensor activity"/>
    <property type="evidence" value="ECO:0007669"/>
    <property type="project" value="InterPro"/>
</dbReference>
<evidence type="ECO:0000256" key="4">
    <source>
        <dbReference type="ARBA" id="ARBA00022840"/>
    </source>
</evidence>
<evidence type="ECO:0000256" key="5">
    <source>
        <dbReference type="ARBA" id="ARBA00022884"/>
    </source>
</evidence>
<keyword evidence="1 7" id="KW-0699">rRNA-binding</keyword>
<keyword evidence="6 7" id="KW-0238">DNA-binding</keyword>
<dbReference type="RefSeq" id="WP_152757121.1">
    <property type="nucleotide sequence ID" value="NZ_WHLY01000002.1"/>
</dbReference>
<keyword evidence="2 7" id="KW-0547">Nucleotide-binding</keyword>
<evidence type="ECO:0000256" key="3">
    <source>
        <dbReference type="ARBA" id="ARBA00022801"/>
    </source>
</evidence>
<dbReference type="AlphaFoldDB" id="A0A7C9FN56"/>
<dbReference type="Proteomes" id="UP000479293">
    <property type="component" value="Unassembled WGS sequence"/>
</dbReference>
<evidence type="ECO:0000313" key="11">
    <source>
        <dbReference type="Proteomes" id="UP000479293"/>
    </source>
</evidence>
<evidence type="ECO:0000259" key="9">
    <source>
        <dbReference type="PROSITE" id="PS50828"/>
    </source>
</evidence>
<evidence type="ECO:0000256" key="7">
    <source>
        <dbReference type="HAMAP-Rule" id="MF_00092"/>
    </source>
</evidence>
<dbReference type="GO" id="GO:0016887">
    <property type="term" value="F:ATP hydrolysis activity"/>
    <property type="evidence" value="ECO:0007669"/>
    <property type="project" value="InterPro"/>
</dbReference>
<sequence length="802" mass="90801">MLYPKNLEQKLGFDRLREWLKEACISSLGRTYVDKIRFSDNFGLVDKLVGQTAEMQHIMQSGGEFPAQNYLDATPYLHRAAIEGTMLMQDEFFDLKVSLNTIRGCLRYFENQSPESYPLLSEYAKTIRVERAVTDAIERIIDERGQVRDNASPELVQIRRRLIAEQVNVRKRLDTMLRTAKSNGWIGDDVSLTIRNGRMVIPMAAEHKRKFKGFIHDESATGQTVFIEPTDVLEANNAIRELEYEERREINRILTRLTDQLRPYLPELHKAYQFLGLMDFLRAKAKLAAQMSAINPKFENRTVVDWREARHPLLHLTFQKQGKTVVPLSIELNAKQRILIISGPNAGGKSVSLKTVGLIQYMYQCGLLVPMREDSTMGFFQNIFIDIGDEQSLENDLSTYSSHLTNMRNFLAMANKRTIFLIDEFGTGTEPGLGGAIAEAILENLTRSGAYGVINTHYTNLKVLADKTEGLINGAMRFDGEHLEPLYQLEIGRPGSSFAFEIASKIGLPKEVVVQAKEKLGAQQVNFEKLLKELDIERRVFAEKNLELGIKERKLAQQLAEYTALKTTLDNNEKRILNEAKQKAKLLLSGTNQRIENTIREIKESQAEKETTKKVRTELERFTKKDLKPEPVAELPTANAEYEPESGAIEVGSFVRIKGQNALAEVLALKGKDAEVRIGELKSNIKLNRLEKVSNKTYRELTGEKKLKSGTGGVDLNERHLNFSFNLDIRGKRGEEALGVVDQFMDNALMLGYDELRIVHGKGDGILRTLVRNHLRGYKQVAAMQDEHADRGGAGVTVVRMR</sequence>